<dbReference type="STRING" id="393762.SAMN05660472_01245"/>
<accession>A0A1G9BR29</accession>
<keyword evidence="3" id="KW-1185">Reference proteome</keyword>
<dbReference type="Gene3D" id="1.10.10.10">
    <property type="entry name" value="Winged helix-like DNA-binding domain superfamily/Winged helix DNA-binding domain"/>
    <property type="match status" value="1"/>
</dbReference>
<dbReference type="AlphaFoldDB" id="A0A1G9BR29"/>
<dbReference type="InterPro" id="IPR036390">
    <property type="entry name" value="WH_DNA-bd_sf"/>
</dbReference>
<evidence type="ECO:0000313" key="3">
    <source>
        <dbReference type="Proteomes" id="UP000198718"/>
    </source>
</evidence>
<gene>
    <name evidence="2" type="ORF">SAMN05660472_01245</name>
</gene>
<organism evidence="2 3">
    <name type="scientific">Natronincola ferrireducens</name>
    <dbReference type="NCBI Taxonomy" id="393762"/>
    <lineage>
        <taxon>Bacteria</taxon>
        <taxon>Bacillati</taxon>
        <taxon>Bacillota</taxon>
        <taxon>Clostridia</taxon>
        <taxon>Peptostreptococcales</taxon>
        <taxon>Natronincolaceae</taxon>
        <taxon>Natronincola</taxon>
    </lineage>
</organism>
<dbReference type="Pfam" id="PF01726">
    <property type="entry name" value="LexA_DNA_bind"/>
    <property type="match status" value="1"/>
</dbReference>
<evidence type="ECO:0000259" key="1">
    <source>
        <dbReference type="Pfam" id="PF01726"/>
    </source>
</evidence>
<reference evidence="2 3" key="1">
    <citation type="submission" date="2016-10" db="EMBL/GenBank/DDBJ databases">
        <authorList>
            <person name="de Groot N.N."/>
        </authorList>
    </citation>
    <scope>NUCLEOTIDE SEQUENCE [LARGE SCALE GENOMIC DNA]</scope>
    <source>
        <strain evidence="2 3">DSM 18346</strain>
    </source>
</reference>
<name>A0A1G9BR29_9FIRM</name>
<dbReference type="EMBL" id="FNFP01000002">
    <property type="protein sequence ID" value="SDK41863.1"/>
    <property type="molecule type" value="Genomic_DNA"/>
</dbReference>
<dbReference type="GO" id="GO:0006508">
    <property type="term" value="P:proteolysis"/>
    <property type="evidence" value="ECO:0007669"/>
    <property type="project" value="InterPro"/>
</dbReference>
<feature type="domain" description="LexA repressor DNA-binding" evidence="1">
    <location>
        <begin position="19"/>
        <end position="69"/>
    </location>
</feature>
<dbReference type="InterPro" id="IPR006199">
    <property type="entry name" value="LexA_DNA-bd_dom"/>
</dbReference>
<dbReference type="InterPro" id="IPR036388">
    <property type="entry name" value="WH-like_DNA-bd_sf"/>
</dbReference>
<dbReference type="SUPFAM" id="SSF46785">
    <property type="entry name" value="Winged helix' DNA-binding domain"/>
    <property type="match status" value="1"/>
</dbReference>
<evidence type="ECO:0000313" key="2">
    <source>
        <dbReference type="EMBL" id="SDK41863.1"/>
    </source>
</evidence>
<dbReference type="GO" id="GO:0004252">
    <property type="term" value="F:serine-type endopeptidase activity"/>
    <property type="evidence" value="ECO:0007669"/>
    <property type="project" value="InterPro"/>
</dbReference>
<protein>
    <submittedName>
        <fullName evidence="2">LexA DNA binding domain-containing protein</fullName>
    </submittedName>
</protein>
<proteinExistence type="predicted"/>
<dbReference type="Proteomes" id="UP000198718">
    <property type="component" value="Unassembled WGS sequence"/>
</dbReference>
<sequence length="94" mass="10765">MNLSKLCKGWRDVQVKGEQIEILKAIEKFIRDNGFYPTIWEICRLVNVKSTRGVHMYLKRLGELGIVENQGALLGTMKITKKGRDVIKAYEIIG</sequence>